<dbReference type="EMBL" id="CAJOBB010000068">
    <property type="protein sequence ID" value="CAF3543952.1"/>
    <property type="molecule type" value="Genomic_DNA"/>
</dbReference>
<accession>A0A814ILU6</accession>
<comment type="caution">
    <text evidence="2">The sequence shown here is derived from an EMBL/GenBank/DDBJ whole genome shotgun (WGS) entry which is preliminary data.</text>
</comment>
<gene>
    <name evidence="2" type="ORF">IZO911_LOCUS18951</name>
    <name evidence="3" type="ORF">KXQ929_LOCUS2308</name>
</gene>
<name>A0A814ILU6_9BILA</name>
<dbReference type="InterPro" id="IPR050951">
    <property type="entry name" value="Retrovirus_Pol_polyprotein"/>
</dbReference>
<dbReference type="Gene3D" id="3.10.10.10">
    <property type="entry name" value="HIV Type 1 Reverse Transcriptase, subunit A, domain 1"/>
    <property type="match status" value="1"/>
</dbReference>
<dbReference type="PANTHER" id="PTHR37984:SF5">
    <property type="entry name" value="PROTEIN NYNRIN-LIKE"/>
    <property type="match status" value="1"/>
</dbReference>
<evidence type="ECO:0000313" key="2">
    <source>
        <dbReference type="EMBL" id="CAF1025270.1"/>
    </source>
</evidence>
<proteinExistence type="predicted"/>
<evidence type="ECO:0000313" key="4">
    <source>
        <dbReference type="Proteomes" id="UP000663860"/>
    </source>
</evidence>
<dbReference type="InterPro" id="IPR000477">
    <property type="entry name" value="RT_dom"/>
</dbReference>
<dbReference type="InterPro" id="IPR043502">
    <property type="entry name" value="DNA/RNA_pol_sf"/>
</dbReference>
<feature type="domain" description="Reverse transcriptase" evidence="1">
    <location>
        <begin position="123"/>
        <end position="302"/>
    </location>
</feature>
<evidence type="ECO:0000259" key="1">
    <source>
        <dbReference type="PROSITE" id="PS50878"/>
    </source>
</evidence>
<dbReference type="Gene3D" id="3.30.70.270">
    <property type="match status" value="2"/>
</dbReference>
<dbReference type="SUPFAM" id="SSF56672">
    <property type="entry name" value="DNA/RNA polymerases"/>
    <property type="match status" value="1"/>
</dbReference>
<dbReference type="PROSITE" id="PS50878">
    <property type="entry name" value="RT_POL"/>
    <property type="match status" value="1"/>
</dbReference>
<dbReference type="Proteomes" id="UP000663868">
    <property type="component" value="Unassembled WGS sequence"/>
</dbReference>
<dbReference type="AlphaFoldDB" id="A0A814ILU6"/>
<dbReference type="PANTHER" id="PTHR37984">
    <property type="entry name" value="PROTEIN CBG26694"/>
    <property type="match status" value="1"/>
</dbReference>
<dbReference type="Proteomes" id="UP000663860">
    <property type="component" value="Unassembled WGS sequence"/>
</dbReference>
<dbReference type="Pfam" id="PF00078">
    <property type="entry name" value="RVT_1"/>
    <property type="match status" value="1"/>
</dbReference>
<organism evidence="2 4">
    <name type="scientific">Adineta steineri</name>
    <dbReference type="NCBI Taxonomy" id="433720"/>
    <lineage>
        <taxon>Eukaryota</taxon>
        <taxon>Metazoa</taxon>
        <taxon>Spiralia</taxon>
        <taxon>Gnathifera</taxon>
        <taxon>Rotifera</taxon>
        <taxon>Eurotatoria</taxon>
        <taxon>Bdelloidea</taxon>
        <taxon>Adinetida</taxon>
        <taxon>Adinetidae</taxon>
        <taxon>Adineta</taxon>
    </lineage>
</organism>
<dbReference type="EMBL" id="CAJNOE010000186">
    <property type="protein sequence ID" value="CAF1025270.1"/>
    <property type="molecule type" value="Genomic_DNA"/>
</dbReference>
<evidence type="ECO:0000313" key="3">
    <source>
        <dbReference type="EMBL" id="CAF3543952.1"/>
    </source>
</evidence>
<protein>
    <recommendedName>
        <fullName evidence="1">Reverse transcriptase domain-containing protein</fullName>
    </recommendedName>
</protein>
<sequence>MYGVIVQRKAVLSQNFEHLILLENDFMKTIRLILNIQVNKMWLRSRPDLSNVNRMEIPLLSTQSYAIPSSHFAFIEVKISSTISFDLSEALVTDVRRHVIVDLYEDLSHQVNHFTKPSSEVCSNLSTTTLFDFPYAAPITLQSKKDGSLRFCIDYRELNSVTVRDVYPIPRIYDTLDQLQQTEYFSSMDLLSDFWQTELDSTSRDKTAIISQAYLFRFRVMPFGLINALATFQRFMDLVLSGLKWICVLVYLDNIIVYSSSFKDHLNHLELVFQQRQQSSLTLKITKSYFCKTLLKYLAHIVSKGGRQRDPEKFRVVRAYPVPTKLKAVRTFLGLTSYYHRFIKNYATLAKRLLVLTRTSDLKVFQ</sequence>
<dbReference type="CDD" id="cd01647">
    <property type="entry name" value="RT_LTR"/>
    <property type="match status" value="1"/>
</dbReference>
<reference evidence="2" key="1">
    <citation type="submission" date="2021-02" db="EMBL/GenBank/DDBJ databases">
        <authorList>
            <person name="Nowell W R."/>
        </authorList>
    </citation>
    <scope>NUCLEOTIDE SEQUENCE</scope>
</reference>
<dbReference type="InterPro" id="IPR043128">
    <property type="entry name" value="Rev_trsase/Diguanyl_cyclase"/>
</dbReference>